<dbReference type="OrthoDB" id="2297517at2759"/>
<feature type="compositionally biased region" description="Polar residues" evidence="1">
    <location>
        <begin position="17"/>
        <end position="34"/>
    </location>
</feature>
<comment type="caution">
    <text evidence="2">The sequence shown here is derived from an EMBL/GenBank/DDBJ whole genome shotgun (WGS) entry which is preliminary data.</text>
</comment>
<evidence type="ECO:0000313" key="3">
    <source>
        <dbReference type="Proteomes" id="UP000646827"/>
    </source>
</evidence>
<proteinExistence type="predicted"/>
<feature type="compositionally biased region" description="Basic and acidic residues" evidence="1">
    <location>
        <begin position="438"/>
        <end position="449"/>
    </location>
</feature>
<feature type="region of interest" description="Disordered" evidence="1">
    <location>
        <begin position="414"/>
        <end position="464"/>
    </location>
</feature>
<evidence type="ECO:0000313" key="2">
    <source>
        <dbReference type="EMBL" id="KAG2212190.1"/>
    </source>
</evidence>
<organism evidence="2 3">
    <name type="scientific">Circinella minor</name>
    <dbReference type="NCBI Taxonomy" id="1195481"/>
    <lineage>
        <taxon>Eukaryota</taxon>
        <taxon>Fungi</taxon>
        <taxon>Fungi incertae sedis</taxon>
        <taxon>Mucoromycota</taxon>
        <taxon>Mucoromycotina</taxon>
        <taxon>Mucoromycetes</taxon>
        <taxon>Mucorales</taxon>
        <taxon>Lichtheimiaceae</taxon>
        <taxon>Circinella</taxon>
    </lineage>
</organism>
<gene>
    <name evidence="2" type="ORF">INT45_004818</name>
</gene>
<feature type="region of interest" description="Disordered" evidence="1">
    <location>
        <begin position="1"/>
        <end position="81"/>
    </location>
</feature>
<dbReference type="EMBL" id="JAEPRB010000772">
    <property type="protein sequence ID" value="KAG2212190.1"/>
    <property type="molecule type" value="Genomic_DNA"/>
</dbReference>
<keyword evidence="3" id="KW-1185">Reference proteome</keyword>
<reference evidence="2 3" key="1">
    <citation type="submission" date="2020-12" db="EMBL/GenBank/DDBJ databases">
        <title>Metabolic potential, ecology and presence of endohyphal bacteria is reflected in genomic diversity of Mucoromycotina.</title>
        <authorList>
            <person name="Muszewska A."/>
            <person name="Okrasinska A."/>
            <person name="Steczkiewicz K."/>
            <person name="Drgas O."/>
            <person name="Orlowska M."/>
            <person name="Perlinska-Lenart U."/>
            <person name="Aleksandrzak-Piekarczyk T."/>
            <person name="Szatraj K."/>
            <person name="Zielenkiewicz U."/>
            <person name="Pilsyk S."/>
            <person name="Malc E."/>
            <person name="Mieczkowski P."/>
            <person name="Kruszewska J.S."/>
            <person name="Biernat P."/>
            <person name="Pawlowska J."/>
        </authorList>
    </citation>
    <scope>NUCLEOTIDE SEQUENCE [LARGE SCALE GENOMIC DNA]</scope>
    <source>
        <strain evidence="2 3">CBS 142.35</strain>
    </source>
</reference>
<dbReference type="AlphaFoldDB" id="A0A8H7RKR5"/>
<protein>
    <submittedName>
        <fullName evidence="2">Uncharacterized protein</fullName>
    </submittedName>
</protein>
<feature type="compositionally biased region" description="Low complexity" evidence="1">
    <location>
        <begin position="46"/>
        <end position="70"/>
    </location>
</feature>
<name>A0A8H7RKR5_9FUNG</name>
<evidence type="ECO:0000256" key="1">
    <source>
        <dbReference type="SAM" id="MobiDB-lite"/>
    </source>
</evidence>
<accession>A0A8H7RKR5</accession>
<feature type="compositionally biased region" description="Acidic residues" evidence="1">
    <location>
        <begin position="455"/>
        <end position="464"/>
    </location>
</feature>
<dbReference type="Proteomes" id="UP000646827">
    <property type="component" value="Unassembled WGS sequence"/>
</dbReference>
<sequence length="464" mass="51840">MCNYTVKMSKAQPDPASCSTNEVTRANQTPTSTVRRLISSVRGSASNSCGGSTTRGRGSSPSSRGLSSTTHRPSFAGHTSISTSEGHISTIVYAKRSSNAISGNQIGNAISVGRPHPDLQIMKGTVEFDLFKRGVARFCYTENAFPNVEEERIACVTLAKRIVRWDDLGRLPSVDSVLLKEFNEILSKRRTSLHSAVGVWLDKQYDLFARYVPQDIMALGKKEICGYLLVDNCFARTNFEINGPYLYSDAIADCICFTLLNHHGGNARLSPYPDIIGRQIICLVTLMVNIDNLTPVMLIKYRIAKVAENKDVQTGKRGHQFGEDSDWEDYYIDMLLSDGYLGKWIDWPHVEAYITQAVSKKKGDRRNREVVLSNFGNVASRPESLPNISSAALRSINCIQQDIGSKTKYEQLSEGQEYQQEQLSEEEYQQETSAQDEFYGHDDLYEKGDNSGTDSDGEIEDYEY</sequence>